<accession>A0ABV7CG47</accession>
<organism evidence="2 3">
    <name type="scientific">Pseudoalteromonas fenneropenaei</name>
    <dbReference type="NCBI Taxonomy" id="1737459"/>
    <lineage>
        <taxon>Bacteria</taxon>
        <taxon>Pseudomonadati</taxon>
        <taxon>Pseudomonadota</taxon>
        <taxon>Gammaproteobacteria</taxon>
        <taxon>Alteromonadales</taxon>
        <taxon>Pseudoalteromonadaceae</taxon>
        <taxon>Pseudoalteromonas</taxon>
    </lineage>
</organism>
<keyword evidence="3" id="KW-1185">Reference proteome</keyword>
<feature type="compositionally biased region" description="Polar residues" evidence="1">
    <location>
        <begin position="20"/>
        <end position="32"/>
    </location>
</feature>
<sequence length="99" mass="11472">MLISSYNSHYEVQTRRRTMNKNQLNRPSQKPCNTDELENITNTVNSHIDAMLLVGLGDEDINQYRPQIERLMQSLSLYCGIEVEEIADGVLKFKLPNHH</sequence>
<dbReference type="RefSeq" id="WP_377120878.1">
    <property type="nucleotide sequence ID" value="NZ_JBHRSD010000006.1"/>
</dbReference>
<evidence type="ECO:0000313" key="3">
    <source>
        <dbReference type="Proteomes" id="UP001595453"/>
    </source>
</evidence>
<gene>
    <name evidence="2" type="ORF">ACFOEE_03285</name>
</gene>
<name>A0ABV7CG47_9GAMM</name>
<dbReference type="Proteomes" id="UP001595453">
    <property type="component" value="Unassembled WGS sequence"/>
</dbReference>
<evidence type="ECO:0000256" key="1">
    <source>
        <dbReference type="SAM" id="MobiDB-lite"/>
    </source>
</evidence>
<protein>
    <submittedName>
        <fullName evidence="2">Uncharacterized protein</fullName>
    </submittedName>
</protein>
<proteinExistence type="predicted"/>
<dbReference type="EMBL" id="JBHRSD010000006">
    <property type="protein sequence ID" value="MFC3031546.1"/>
    <property type="molecule type" value="Genomic_DNA"/>
</dbReference>
<feature type="region of interest" description="Disordered" evidence="1">
    <location>
        <begin position="14"/>
        <end position="35"/>
    </location>
</feature>
<reference evidence="3" key="1">
    <citation type="journal article" date="2019" name="Int. J. Syst. Evol. Microbiol.">
        <title>The Global Catalogue of Microorganisms (GCM) 10K type strain sequencing project: providing services to taxonomists for standard genome sequencing and annotation.</title>
        <authorList>
            <consortium name="The Broad Institute Genomics Platform"/>
            <consortium name="The Broad Institute Genome Sequencing Center for Infectious Disease"/>
            <person name="Wu L."/>
            <person name="Ma J."/>
        </authorList>
    </citation>
    <scope>NUCLEOTIDE SEQUENCE [LARGE SCALE GENOMIC DNA]</scope>
    <source>
        <strain evidence="3">KCTC 42730</strain>
    </source>
</reference>
<comment type="caution">
    <text evidence="2">The sequence shown here is derived from an EMBL/GenBank/DDBJ whole genome shotgun (WGS) entry which is preliminary data.</text>
</comment>
<evidence type="ECO:0000313" key="2">
    <source>
        <dbReference type="EMBL" id="MFC3031546.1"/>
    </source>
</evidence>